<dbReference type="SUPFAM" id="SSF46785">
    <property type="entry name" value="Winged helix' DNA-binding domain"/>
    <property type="match status" value="1"/>
</dbReference>
<dbReference type="PROSITE" id="PS00893">
    <property type="entry name" value="NUDIX_BOX"/>
    <property type="match status" value="1"/>
</dbReference>
<dbReference type="InterPro" id="IPR000086">
    <property type="entry name" value="NUDIX_hydrolase_dom"/>
</dbReference>
<reference evidence="3 4" key="1">
    <citation type="submission" date="2023-08" db="EMBL/GenBank/DDBJ databases">
        <authorList>
            <person name="Girao M."/>
            <person name="Carvalho M.F."/>
        </authorList>
    </citation>
    <scope>NUCLEOTIDE SEQUENCE [LARGE SCALE GENOMIC DNA]</scope>
    <source>
        <strain evidence="3 4">CT-R113</strain>
    </source>
</reference>
<evidence type="ECO:0000313" key="4">
    <source>
        <dbReference type="Proteomes" id="UP001356095"/>
    </source>
</evidence>
<sequence length="252" mass="27132">MTHSAPPAVPRFPVSVTVDLVIFTVRDDALHVLLVERGKQPFLGGSALPGGYVRPDEGLDEAALRELREETGLDGNRLHLEQLRSYGTPGRDPRGRVITVAYLALGPDLPVPVAGTDAAHAFWAPVEDALGAGFGLSFDHATILADAVERARSKLEYTTVATSFCREPFTVSDLRHVYEVIWGISLDPSNFRRKVTKTAGFLEPTGERRTAEAGRPAALYRFGGAEVMYPPLLRSGDIARKARGTGSEPGGG</sequence>
<dbReference type="InterPro" id="IPR036390">
    <property type="entry name" value="WH_DNA-bd_sf"/>
</dbReference>
<dbReference type="CDD" id="cd18873">
    <property type="entry name" value="NUDIX_NadM_like"/>
    <property type="match status" value="1"/>
</dbReference>
<evidence type="ECO:0000259" key="2">
    <source>
        <dbReference type="PROSITE" id="PS51462"/>
    </source>
</evidence>
<dbReference type="SUPFAM" id="SSF55811">
    <property type="entry name" value="Nudix"/>
    <property type="match status" value="1"/>
</dbReference>
<evidence type="ECO:0000256" key="1">
    <source>
        <dbReference type="ARBA" id="ARBA00022801"/>
    </source>
</evidence>
<dbReference type="InterPro" id="IPR054105">
    <property type="entry name" value="WHD_NrtR"/>
</dbReference>
<dbReference type="Gene3D" id="1.10.10.10">
    <property type="entry name" value="Winged helix-like DNA-binding domain superfamily/Winged helix DNA-binding domain"/>
    <property type="match status" value="1"/>
</dbReference>
<dbReference type="Pfam" id="PF00293">
    <property type="entry name" value="NUDIX"/>
    <property type="match status" value="1"/>
</dbReference>
<proteinExistence type="predicted"/>
<organism evidence="3 4">
    <name type="scientific">Nocardiopsis codii</name>
    <dbReference type="NCBI Taxonomy" id="3065942"/>
    <lineage>
        <taxon>Bacteria</taxon>
        <taxon>Bacillati</taxon>
        <taxon>Actinomycetota</taxon>
        <taxon>Actinomycetes</taxon>
        <taxon>Streptosporangiales</taxon>
        <taxon>Nocardiopsidaceae</taxon>
        <taxon>Nocardiopsis</taxon>
    </lineage>
</organism>
<dbReference type="Pfam" id="PF21906">
    <property type="entry name" value="WHD_NrtR"/>
    <property type="match status" value="1"/>
</dbReference>
<protein>
    <submittedName>
        <fullName evidence="3">NUDIX domain-containing protein</fullName>
    </submittedName>
</protein>
<dbReference type="PROSITE" id="PS51462">
    <property type="entry name" value="NUDIX"/>
    <property type="match status" value="1"/>
</dbReference>
<dbReference type="RefSeq" id="WP_330090265.1">
    <property type="nucleotide sequence ID" value="NZ_JAUZMY010000003.1"/>
</dbReference>
<dbReference type="PANTHER" id="PTHR43736:SF4">
    <property type="entry name" value="SLR1690 PROTEIN"/>
    <property type="match status" value="1"/>
</dbReference>
<comment type="caution">
    <text evidence="3">The sequence shown here is derived from an EMBL/GenBank/DDBJ whole genome shotgun (WGS) entry which is preliminary data.</text>
</comment>
<evidence type="ECO:0000313" key="3">
    <source>
        <dbReference type="EMBL" id="MEE2036462.1"/>
    </source>
</evidence>
<dbReference type="InterPro" id="IPR015797">
    <property type="entry name" value="NUDIX_hydrolase-like_dom_sf"/>
</dbReference>
<feature type="domain" description="Nudix hydrolase" evidence="2">
    <location>
        <begin position="13"/>
        <end position="152"/>
    </location>
</feature>
<dbReference type="Gene3D" id="3.90.79.10">
    <property type="entry name" value="Nucleoside Triphosphate Pyrophosphohydrolase"/>
    <property type="match status" value="1"/>
</dbReference>
<keyword evidence="1" id="KW-0378">Hydrolase</keyword>
<dbReference type="InterPro" id="IPR036388">
    <property type="entry name" value="WH-like_DNA-bd_sf"/>
</dbReference>
<dbReference type="Proteomes" id="UP001356095">
    <property type="component" value="Unassembled WGS sequence"/>
</dbReference>
<dbReference type="EMBL" id="JAUZMY010000003">
    <property type="protein sequence ID" value="MEE2036462.1"/>
    <property type="molecule type" value="Genomic_DNA"/>
</dbReference>
<dbReference type="InterPro" id="IPR020084">
    <property type="entry name" value="NUDIX_hydrolase_CS"/>
</dbReference>
<accession>A0ABU7K4J1</accession>
<keyword evidence="4" id="KW-1185">Reference proteome</keyword>
<dbReference type="PANTHER" id="PTHR43736">
    <property type="entry name" value="ADP-RIBOSE PYROPHOSPHATASE"/>
    <property type="match status" value="1"/>
</dbReference>
<name>A0ABU7K4J1_9ACTN</name>
<gene>
    <name evidence="3" type="ORF">Q8791_04395</name>
</gene>